<comment type="caution">
    <text evidence="1">Lacks conserved residue(s) required for the propagation of feature annotation.</text>
</comment>
<evidence type="ECO:0000313" key="4">
    <source>
        <dbReference type="EMBL" id="EYB99206.1"/>
    </source>
</evidence>
<feature type="chain" id="PRO_5001487743" description="ShKT domain-containing protein" evidence="2">
    <location>
        <begin position="19"/>
        <end position="66"/>
    </location>
</feature>
<sequence length="66" mass="7440">MLHFLFFSLFLITFVTQGKVIAEKEPCMDYVGTTYCEQPAVSDLCTDTTMRYAMKTSCAKTCGFCT</sequence>
<evidence type="ECO:0000256" key="2">
    <source>
        <dbReference type="SAM" id="SignalP"/>
    </source>
</evidence>
<dbReference type="PROSITE" id="PS51670">
    <property type="entry name" value="SHKT"/>
    <property type="match status" value="1"/>
</dbReference>
<evidence type="ECO:0000313" key="5">
    <source>
        <dbReference type="Proteomes" id="UP000024635"/>
    </source>
</evidence>
<dbReference type="Pfam" id="PF01549">
    <property type="entry name" value="ShK"/>
    <property type="match status" value="1"/>
</dbReference>
<keyword evidence="5" id="KW-1185">Reference proteome</keyword>
<comment type="caution">
    <text evidence="4">The sequence shown here is derived from an EMBL/GenBank/DDBJ whole genome shotgun (WGS) entry which is preliminary data.</text>
</comment>
<dbReference type="InterPro" id="IPR003582">
    <property type="entry name" value="ShKT_dom"/>
</dbReference>
<dbReference type="SMART" id="SM00254">
    <property type="entry name" value="ShKT"/>
    <property type="match status" value="1"/>
</dbReference>
<keyword evidence="2" id="KW-0732">Signal</keyword>
<protein>
    <recommendedName>
        <fullName evidence="3">ShKT domain-containing protein</fullName>
    </recommendedName>
</protein>
<feature type="signal peptide" evidence="2">
    <location>
        <begin position="1"/>
        <end position="18"/>
    </location>
</feature>
<evidence type="ECO:0000256" key="1">
    <source>
        <dbReference type="PROSITE-ProRule" id="PRU01005"/>
    </source>
</evidence>
<accession>A0A016T975</accession>
<name>A0A016T975_9BILA</name>
<feature type="domain" description="ShKT" evidence="3">
    <location>
        <begin position="27"/>
        <end position="65"/>
    </location>
</feature>
<proteinExistence type="predicted"/>
<dbReference type="Gene3D" id="1.10.10.1940">
    <property type="match status" value="1"/>
</dbReference>
<evidence type="ECO:0000259" key="3">
    <source>
        <dbReference type="PROSITE" id="PS51670"/>
    </source>
</evidence>
<reference evidence="5" key="1">
    <citation type="journal article" date="2015" name="Nat. Genet.">
        <title>The genome and transcriptome of the zoonotic hookworm Ancylostoma ceylanicum identify infection-specific gene families.</title>
        <authorList>
            <person name="Schwarz E.M."/>
            <person name="Hu Y."/>
            <person name="Antoshechkin I."/>
            <person name="Miller M.M."/>
            <person name="Sternberg P.W."/>
            <person name="Aroian R.V."/>
        </authorList>
    </citation>
    <scope>NUCLEOTIDE SEQUENCE</scope>
    <source>
        <strain evidence="5">HY135</strain>
    </source>
</reference>
<dbReference type="Proteomes" id="UP000024635">
    <property type="component" value="Unassembled WGS sequence"/>
</dbReference>
<gene>
    <name evidence="4" type="primary">Acey_s0124.g1220</name>
    <name evidence="4" type="ORF">Y032_0124g1220</name>
</gene>
<dbReference type="AlphaFoldDB" id="A0A016T975"/>
<dbReference type="EMBL" id="JARK01001460">
    <property type="protein sequence ID" value="EYB99206.1"/>
    <property type="molecule type" value="Genomic_DNA"/>
</dbReference>
<organism evidence="4 5">
    <name type="scientific">Ancylostoma ceylanicum</name>
    <dbReference type="NCBI Taxonomy" id="53326"/>
    <lineage>
        <taxon>Eukaryota</taxon>
        <taxon>Metazoa</taxon>
        <taxon>Ecdysozoa</taxon>
        <taxon>Nematoda</taxon>
        <taxon>Chromadorea</taxon>
        <taxon>Rhabditida</taxon>
        <taxon>Rhabditina</taxon>
        <taxon>Rhabditomorpha</taxon>
        <taxon>Strongyloidea</taxon>
        <taxon>Ancylostomatidae</taxon>
        <taxon>Ancylostomatinae</taxon>
        <taxon>Ancylostoma</taxon>
    </lineage>
</organism>